<sequence length="135" mass="14400">MSVPETPASERTTCAQARAEVSWTLMEVCCGLPLEQARRLHDDALLVATELTANAIRHAGGTTGFDAGLQGDCLWMRVSDRSVEVPHRAPSRPSVPGGFGWMVIQRLSSHVAVEVGPHGKTITAVLDLPVHPSPA</sequence>
<keyword evidence="3" id="KW-0547">Nucleotide-binding</keyword>
<dbReference type="PANTHER" id="PTHR35526">
    <property type="entry name" value="ANTI-SIGMA-F FACTOR RSBW-RELATED"/>
    <property type="match status" value="1"/>
</dbReference>
<comment type="caution">
    <text evidence="3">The sequence shown here is derived from an EMBL/GenBank/DDBJ whole genome shotgun (WGS) entry which is preliminary data.</text>
</comment>
<dbReference type="Proteomes" id="UP001352223">
    <property type="component" value="Unassembled WGS sequence"/>
</dbReference>
<dbReference type="PANTHER" id="PTHR35526:SF3">
    <property type="entry name" value="ANTI-SIGMA-F FACTOR RSBW"/>
    <property type="match status" value="1"/>
</dbReference>
<dbReference type="RefSeq" id="WP_324768901.1">
    <property type="nucleotide sequence ID" value="NZ_BAAATS010000006.1"/>
</dbReference>
<evidence type="ECO:0000259" key="2">
    <source>
        <dbReference type="Pfam" id="PF13581"/>
    </source>
</evidence>
<dbReference type="EMBL" id="JAOZYB010000101">
    <property type="protein sequence ID" value="MEB3961596.1"/>
    <property type="molecule type" value="Genomic_DNA"/>
</dbReference>
<dbReference type="CDD" id="cd16936">
    <property type="entry name" value="HATPase_RsbW-like"/>
    <property type="match status" value="1"/>
</dbReference>
<evidence type="ECO:0000313" key="4">
    <source>
        <dbReference type="Proteomes" id="UP001352223"/>
    </source>
</evidence>
<accession>A0ABU6CBM4</accession>
<keyword evidence="1" id="KW-0723">Serine/threonine-protein kinase</keyword>
<dbReference type="Pfam" id="PF13581">
    <property type="entry name" value="HATPase_c_2"/>
    <property type="match status" value="1"/>
</dbReference>
<dbReference type="GO" id="GO:0005524">
    <property type="term" value="F:ATP binding"/>
    <property type="evidence" value="ECO:0007669"/>
    <property type="project" value="UniProtKB-KW"/>
</dbReference>
<reference evidence="3 4" key="1">
    <citation type="submission" date="2022-10" db="EMBL/GenBank/DDBJ databases">
        <authorList>
            <person name="Xie J."/>
            <person name="Shen N."/>
        </authorList>
    </citation>
    <scope>NUCLEOTIDE SEQUENCE [LARGE SCALE GENOMIC DNA]</scope>
    <source>
        <strain evidence="3 4">DSM 41681</strain>
    </source>
</reference>
<organism evidence="3 4">
    <name type="scientific">Streptomyces kunmingensis</name>
    <dbReference type="NCBI Taxonomy" id="68225"/>
    <lineage>
        <taxon>Bacteria</taxon>
        <taxon>Bacillati</taxon>
        <taxon>Actinomycetota</taxon>
        <taxon>Actinomycetes</taxon>
        <taxon>Kitasatosporales</taxon>
        <taxon>Streptomycetaceae</taxon>
        <taxon>Streptomyces</taxon>
    </lineage>
</organism>
<feature type="domain" description="Histidine kinase/HSP90-like ATPase" evidence="2">
    <location>
        <begin position="38"/>
        <end position="125"/>
    </location>
</feature>
<dbReference type="InterPro" id="IPR003594">
    <property type="entry name" value="HATPase_dom"/>
</dbReference>
<keyword evidence="1" id="KW-0418">Kinase</keyword>
<keyword evidence="4" id="KW-1185">Reference proteome</keyword>
<proteinExistence type="predicted"/>
<dbReference type="InterPro" id="IPR036890">
    <property type="entry name" value="HATPase_C_sf"/>
</dbReference>
<keyword evidence="1" id="KW-0808">Transferase</keyword>
<protein>
    <submittedName>
        <fullName evidence="3">ATP-binding protein</fullName>
    </submittedName>
</protein>
<gene>
    <name evidence="3" type="ORF">OKJ48_15255</name>
</gene>
<dbReference type="InterPro" id="IPR050267">
    <property type="entry name" value="Anti-sigma-factor_SerPK"/>
</dbReference>
<name>A0ABU6CBM4_9ACTN</name>
<evidence type="ECO:0000313" key="3">
    <source>
        <dbReference type="EMBL" id="MEB3961596.1"/>
    </source>
</evidence>
<keyword evidence="3" id="KW-0067">ATP-binding</keyword>
<evidence type="ECO:0000256" key="1">
    <source>
        <dbReference type="ARBA" id="ARBA00022527"/>
    </source>
</evidence>
<dbReference type="SUPFAM" id="SSF55874">
    <property type="entry name" value="ATPase domain of HSP90 chaperone/DNA topoisomerase II/histidine kinase"/>
    <property type="match status" value="1"/>
</dbReference>
<dbReference type="Gene3D" id="3.30.565.10">
    <property type="entry name" value="Histidine kinase-like ATPase, C-terminal domain"/>
    <property type="match status" value="1"/>
</dbReference>